<reference evidence="3" key="1">
    <citation type="submission" date="2021-02" db="EMBL/GenBank/DDBJ databases">
        <authorList>
            <person name="Dougan E. K."/>
            <person name="Rhodes N."/>
            <person name="Thang M."/>
            <person name="Chan C."/>
        </authorList>
    </citation>
    <scope>NUCLEOTIDE SEQUENCE</scope>
</reference>
<evidence type="ECO:0000313" key="5">
    <source>
        <dbReference type="Proteomes" id="UP000654075"/>
    </source>
</evidence>
<dbReference type="EMBL" id="CAJNNW010027876">
    <property type="protein sequence ID" value="CAE8693534.1"/>
    <property type="molecule type" value="Genomic_DNA"/>
</dbReference>
<dbReference type="EMBL" id="CAJNNV010003306">
    <property type="protein sequence ID" value="CAE8588763.1"/>
    <property type="molecule type" value="Genomic_DNA"/>
</dbReference>
<organism evidence="3 5">
    <name type="scientific">Polarella glacialis</name>
    <name type="common">Dinoflagellate</name>
    <dbReference type="NCBI Taxonomy" id="89957"/>
    <lineage>
        <taxon>Eukaryota</taxon>
        <taxon>Sar</taxon>
        <taxon>Alveolata</taxon>
        <taxon>Dinophyceae</taxon>
        <taxon>Suessiales</taxon>
        <taxon>Suessiaceae</taxon>
        <taxon>Polarella</taxon>
    </lineage>
</organism>
<sequence>MFASSFHCSYTGRASAASWTLGLSPSLLFLLTAILPVPFQKCQVRYYVLFLDDEISTVKKIMMVIGDEVRSSLTRTPTFQVGPKQARHHLTANEEIFYLTIVGGAHKILDLHSSTTNFGTLGKKLQKFYTIIEGKGSDFKMYKTWLPLAPRQEHEEREAQCPALIRVHVFPLVNMVSR</sequence>
<name>A0A813E3K3_POLGL</name>
<keyword evidence="5" id="KW-1185">Reference proteome</keyword>
<dbReference type="Proteomes" id="UP000626109">
    <property type="component" value="Unassembled WGS sequence"/>
</dbReference>
<keyword evidence="1" id="KW-0812">Transmembrane</keyword>
<evidence type="ECO:0000313" key="4">
    <source>
        <dbReference type="EMBL" id="CAE8693534.1"/>
    </source>
</evidence>
<feature type="transmembrane region" description="Helical" evidence="1">
    <location>
        <begin position="16"/>
        <end position="37"/>
    </location>
</feature>
<evidence type="ECO:0000313" key="2">
    <source>
        <dbReference type="EMBL" id="CAE8588763.1"/>
    </source>
</evidence>
<evidence type="ECO:0000313" key="3">
    <source>
        <dbReference type="EMBL" id="CAE8596575.1"/>
    </source>
</evidence>
<dbReference type="EMBL" id="CAJNNV010008732">
    <property type="protein sequence ID" value="CAE8596575.1"/>
    <property type="molecule type" value="Genomic_DNA"/>
</dbReference>
<keyword evidence="1" id="KW-0472">Membrane</keyword>
<accession>A0A813E3K3</accession>
<proteinExistence type="predicted"/>
<evidence type="ECO:0000256" key="1">
    <source>
        <dbReference type="SAM" id="Phobius"/>
    </source>
</evidence>
<dbReference type="AlphaFoldDB" id="A0A813E3K3"/>
<keyword evidence="1" id="KW-1133">Transmembrane helix</keyword>
<dbReference type="Proteomes" id="UP000654075">
    <property type="component" value="Unassembled WGS sequence"/>
</dbReference>
<comment type="caution">
    <text evidence="3">The sequence shown here is derived from an EMBL/GenBank/DDBJ whole genome shotgun (WGS) entry which is preliminary data.</text>
</comment>
<protein>
    <submittedName>
        <fullName evidence="3">Uncharacterized protein</fullName>
    </submittedName>
</protein>
<gene>
    <name evidence="3" type="ORF">PGLA1383_LOCUS15037</name>
    <name evidence="2" type="ORF">PGLA1383_LOCUS7550</name>
    <name evidence="4" type="ORF">PGLA2088_LOCUS28417</name>
</gene>